<dbReference type="InterPro" id="IPR056884">
    <property type="entry name" value="NPHP3-like_N"/>
</dbReference>
<feature type="compositionally biased region" description="Basic and acidic residues" evidence="2">
    <location>
        <begin position="1"/>
        <end position="13"/>
    </location>
</feature>
<sequence length="223" mass="24477">MPKDQTSNKHPEPRFFSPYPELSSSRTGGNSFHDATIARLMPPPLFEEGAIIPPPLTSPDITPRSRHIFENAHDFQVGPIHYNLGMPNVRPIGRVDGWEVLIQNMSPNALHNASARYDAPKCDEDTRVEVTTELMDHIKDWDGPQPLLCLTGAAGSGKSTLQQTIAECCAESGILGSAYFFSREDPTRNTISTVLPTIAFQLGLHNPDLKQAIVAAPSSLRDH</sequence>
<gene>
    <name evidence="4" type="ORF">H1R20_g16357</name>
</gene>
<dbReference type="AlphaFoldDB" id="A0A9W8M9B2"/>
<keyword evidence="5" id="KW-1185">Reference proteome</keyword>
<name>A0A9W8M9B2_9AGAR</name>
<evidence type="ECO:0000256" key="1">
    <source>
        <dbReference type="ARBA" id="ARBA00022737"/>
    </source>
</evidence>
<evidence type="ECO:0000313" key="5">
    <source>
        <dbReference type="Proteomes" id="UP001140091"/>
    </source>
</evidence>
<feature type="domain" description="Nephrocystin 3-like N-terminal" evidence="3">
    <location>
        <begin position="137"/>
        <end position="215"/>
    </location>
</feature>
<evidence type="ECO:0000259" key="3">
    <source>
        <dbReference type="Pfam" id="PF24883"/>
    </source>
</evidence>
<dbReference type="OrthoDB" id="2928561at2759"/>
<reference evidence="4" key="1">
    <citation type="submission" date="2022-06" db="EMBL/GenBank/DDBJ databases">
        <title>Genome Sequence of Candolleomyces eurysporus.</title>
        <authorList>
            <person name="Buettner E."/>
        </authorList>
    </citation>
    <scope>NUCLEOTIDE SEQUENCE</scope>
    <source>
        <strain evidence="4">VTCC 930004</strain>
    </source>
</reference>
<feature type="region of interest" description="Disordered" evidence="2">
    <location>
        <begin position="1"/>
        <end position="31"/>
    </location>
</feature>
<proteinExistence type="predicted"/>
<evidence type="ECO:0000256" key="2">
    <source>
        <dbReference type="SAM" id="MobiDB-lite"/>
    </source>
</evidence>
<keyword evidence="1" id="KW-0677">Repeat</keyword>
<protein>
    <recommendedName>
        <fullName evidence="3">Nephrocystin 3-like N-terminal domain-containing protein</fullName>
    </recommendedName>
</protein>
<evidence type="ECO:0000313" key="4">
    <source>
        <dbReference type="EMBL" id="KAJ2920738.1"/>
    </source>
</evidence>
<organism evidence="4 5">
    <name type="scientific">Candolleomyces eurysporus</name>
    <dbReference type="NCBI Taxonomy" id="2828524"/>
    <lineage>
        <taxon>Eukaryota</taxon>
        <taxon>Fungi</taxon>
        <taxon>Dikarya</taxon>
        <taxon>Basidiomycota</taxon>
        <taxon>Agaricomycotina</taxon>
        <taxon>Agaricomycetes</taxon>
        <taxon>Agaricomycetidae</taxon>
        <taxon>Agaricales</taxon>
        <taxon>Agaricineae</taxon>
        <taxon>Psathyrellaceae</taxon>
        <taxon>Candolleomyces</taxon>
    </lineage>
</organism>
<comment type="caution">
    <text evidence="4">The sequence shown here is derived from an EMBL/GenBank/DDBJ whole genome shotgun (WGS) entry which is preliminary data.</text>
</comment>
<dbReference type="Pfam" id="PF24883">
    <property type="entry name" value="NPHP3_N"/>
    <property type="match status" value="1"/>
</dbReference>
<dbReference type="SUPFAM" id="SSF52540">
    <property type="entry name" value="P-loop containing nucleoside triphosphate hydrolases"/>
    <property type="match status" value="1"/>
</dbReference>
<feature type="non-terminal residue" evidence="4">
    <location>
        <position position="223"/>
    </location>
</feature>
<dbReference type="InterPro" id="IPR027417">
    <property type="entry name" value="P-loop_NTPase"/>
</dbReference>
<accession>A0A9W8M9B2</accession>
<dbReference type="Proteomes" id="UP001140091">
    <property type="component" value="Unassembled WGS sequence"/>
</dbReference>
<dbReference type="EMBL" id="JANBPK010001782">
    <property type="protein sequence ID" value="KAJ2920738.1"/>
    <property type="molecule type" value="Genomic_DNA"/>
</dbReference>